<dbReference type="Gene3D" id="3.40.50.300">
    <property type="entry name" value="P-loop containing nucleotide triphosphate hydrolases"/>
    <property type="match status" value="1"/>
</dbReference>
<evidence type="ECO:0000313" key="4">
    <source>
        <dbReference type="EMBL" id="KAF5588572.1"/>
    </source>
</evidence>
<dbReference type="SUPFAM" id="SSF52540">
    <property type="entry name" value="P-loop containing nucleoside triphosphate hydrolases"/>
    <property type="match status" value="1"/>
</dbReference>
<comment type="caution">
    <text evidence="4">The sequence shown here is derived from an EMBL/GenBank/DDBJ whole genome shotgun (WGS) entry which is preliminary data.</text>
</comment>
<organism evidence="4 5">
    <name type="scientific">Fusarium pseudocircinatum</name>
    <dbReference type="NCBI Taxonomy" id="56676"/>
    <lineage>
        <taxon>Eukaryota</taxon>
        <taxon>Fungi</taxon>
        <taxon>Dikarya</taxon>
        <taxon>Ascomycota</taxon>
        <taxon>Pezizomycotina</taxon>
        <taxon>Sordariomycetes</taxon>
        <taxon>Hypocreomycetidae</taxon>
        <taxon>Hypocreales</taxon>
        <taxon>Nectriaceae</taxon>
        <taxon>Fusarium</taxon>
        <taxon>Fusarium fujikuroi species complex</taxon>
    </lineage>
</organism>
<accession>A0A8H5LCB4</accession>
<sequence length="1138" mass="130566">MSGLEPLAALGLVCNVLQLVEVGLKTATLCKNAYRTGEPDPDLSIYAQNLAAIASSLSQNLEASPQPLKIDDLRLLVLARNCRDAEAEWRKKTPARFLSQQPRKRDRFGAVFRGIIKKPEIDRLESQLQKAKDSLETDLLVGIFKGLDVSKVQANDLQDKFRDLLQAISKSEKKLHGLIQAQVALVNTQLSDRIDQAEASAKAHITTELASHASRLKSHADQGKDTILIEAEARENIRRENEDYERLLRSFQYPDMNRRRNEIHASYGSTFNWLFEGELEDDHLESEASQLDSISEHETEYSSEDELDSYRQMLARSSFGKWLESTENRYWISGRPGTGKSVLMKFIISHKQTMDSLRKWQPEAQPLSHFFWKVGSPMQSSFKGFLCSLVYQAFSLDKGHALGCLQQNPDWSRKAGPDDWDKEDLQSQLRNYARQPARSLCIFIDGIDELMDDEGVGTIIGFLDALQEPSRLVKVCMSSRPESAIRKRVSLEPDLKMQDLTRVDIQRYVRGSLEREVCGTTPSAYVDGLVEQISDKAEGVFLWAILVTRSIVRGIINGDSKDDARQRLHKTPKKIHELYLDMWTRLDEDSDLYQSSTSLIFRIVLFNWQSSHRPKALHFPLYISRGPISILELMLASSDNLWSTPANHFDRLSAADLERRCNDLSARLPFRTANLFEIIDTTEHERLDEPDWVDKSHLPVFKYDKLKVVAMHRTVLDFLIETVDGKKIMEHHKASYEEMFVRTFRSRLIRDCLRPRAYFYINEEDGIFARRCLAIQLQTLPYHADSIRSSTLVEMLDLIWASFVEMTKKFPPHPDLIMKGGVPTCKLDYLLHVAPKGFDAYIRDYLIEWQNTQQFDALYKVLVACLESSLRIFSDFEWSGRQRLIQRILRIVVSSDRFYISLPIGLQLSSEILVKSSIASNLIFAIDNFQFSQFSKYSASLWGANRTNAILGFIKEFRHSLCLGDRILVALYMDAKQPAYPSFISCRRVRESGNALYVEVSLSVLIRNFLQLAFRDDAAFNRHEAEDALDLNAFPHTIRPVMLGVKRGYFLELSGRDLPVFHQYCNRNLLPGHVDPWSGILEEIEWCTKQTAKVTRYMKERDNHTGSLPEMRNGMEEGIGPHGMNFYLCDACKTRERT</sequence>
<dbReference type="OrthoDB" id="5086500at2759"/>
<dbReference type="InterPro" id="IPR027417">
    <property type="entry name" value="P-loop_NTPase"/>
</dbReference>
<evidence type="ECO:0000256" key="2">
    <source>
        <dbReference type="SAM" id="SignalP"/>
    </source>
</evidence>
<keyword evidence="1" id="KW-0677">Repeat</keyword>
<keyword evidence="2" id="KW-0732">Signal</keyword>
<feature type="domain" description="Nephrocystin 3-like N-terminal" evidence="3">
    <location>
        <begin position="311"/>
        <end position="480"/>
    </location>
</feature>
<evidence type="ECO:0000256" key="1">
    <source>
        <dbReference type="ARBA" id="ARBA00022737"/>
    </source>
</evidence>
<name>A0A8H5LCB4_9HYPO</name>
<dbReference type="AlphaFoldDB" id="A0A8H5LCB4"/>
<proteinExistence type="predicted"/>
<feature type="signal peptide" evidence="2">
    <location>
        <begin position="1"/>
        <end position="18"/>
    </location>
</feature>
<dbReference type="PANTHER" id="PTHR10039:SF5">
    <property type="entry name" value="NACHT DOMAIN-CONTAINING PROTEIN"/>
    <property type="match status" value="1"/>
</dbReference>
<keyword evidence="5" id="KW-1185">Reference proteome</keyword>
<dbReference type="InterPro" id="IPR056884">
    <property type="entry name" value="NPHP3-like_N"/>
</dbReference>
<dbReference type="PANTHER" id="PTHR10039">
    <property type="entry name" value="AMELOGENIN"/>
    <property type="match status" value="1"/>
</dbReference>
<dbReference type="Pfam" id="PF24883">
    <property type="entry name" value="NPHP3_N"/>
    <property type="match status" value="1"/>
</dbReference>
<reference evidence="4 5" key="1">
    <citation type="submission" date="2020-05" db="EMBL/GenBank/DDBJ databases">
        <title>Identification and distribution of gene clusters putatively required for synthesis of sphingolipid metabolism inhibitors in phylogenetically diverse species of the filamentous fungus Fusarium.</title>
        <authorList>
            <person name="Kim H.-S."/>
            <person name="Busman M."/>
            <person name="Brown D.W."/>
            <person name="Divon H."/>
            <person name="Uhlig S."/>
            <person name="Proctor R.H."/>
        </authorList>
    </citation>
    <scope>NUCLEOTIDE SEQUENCE [LARGE SCALE GENOMIC DNA]</scope>
    <source>
        <strain evidence="4 5">NRRL 36939</strain>
    </source>
</reference>
<dbReference type="EMBL" id="JAAOAS010000166">
    <property type="protein sequence ID" value="KAF5588572.1"/>
    <property type="molecule type" value="Genomic_DNA"/>
</dbReference>
<protein>
    <submittedName>
        <fullName evidence="4">NACHT domain-containing protein</fullName>
    </submittedName>
</protein>
<gene>
    <name evidence="4" type="ORF">FPCIR_7101</name>
</gene>
<evidence type="ECO:0000259" key="3">
    <source>
        <dbReference type="Pfam" id="PF24883"/>
    </source>
</evidence>
<evidence type="ECO:0000313" key="5">
    <source>
        <dbReference type="Proteomes" id="UP000546213"/>
    </source>
</evidence>
<dbReference type="Proteomes" id="UP000546213">
    <property type="component" value="Unassembled WGS sequence"/>
</dbReference>
<feature type="chain" id="PRO_5034979641" evidence="2">
    <location>
        <begin position="19"/>
        <end position="1138"/>
    </location>
</feature>